<feature type="compositionally biased region" description="Basic and acidic residues" evidence="1">
    <location>
        <begin position="1"/>
        <end position="37"/>
    </location>
</feature>
<feature type="compositionally biased region" description="Acidic residues" evidence="1">
    <location>
        <begin position="181"/>
        <end position="191"/>
    </location>
</feature>
<evidence type="ECO:0000256" key="1">
    <source>
        <dbReference type="SAM" id="MobiDB-lite"/>
    </source>
</evidence>
<feature type="compositionally biased region" description="Acidic residues" evidence="1">
    <location>
        <begin position="152"/>
        <end position="174"/>
    </location>
</feature>
<keyword evidence="3" id="KW-1185">Reference proteome</keyword>
<feature type="region of interest" description="Disordered" evidence="1">
    <location>
        <begin position="146"/>
        <end position="196"/>
    </location>
</feature>
<dbReference type="CDD" id="cd12148">
    <property type="entry name" value="fungal_TF_MHR"/>
    <property type="match status" value="1"/>
</dbReference>
<protein>
    <submittedName>
        <fullName evidence="2">Uncharacterized protein</fullName>
    </submittedName>
</protein>
<name>A0A9P5VFQ7_9FUNG</name>
<dbReference type="Proteomes" id="UP000748756">
    <property type="component" value="Unassembled WGS sequence"/>
</dbReference>
<dbReference type="EMBL" id="JAAAUQ010000010">
    <property type="protein sequence ID" value="KAF9156849.1"/>
    <property type="molecule type" value="Genomic_DNA"/>
</dbReference>
<organism evidence="2 3">
    <name type="scientific">Linnemannia schmuckeri</name>
    <dbReference type="NCBI Taxonomy" id="64567"/>
    <lineage>
        <taxon>Eukaryota</taxon>
        <taxon>Fungi</taxon>
        <taxon>Fungi incertae sedis</taxon>
        <taxon>Mucoromycota</taxon>
        <taxon>Mortierellomycotina</taxon>
        <taxon>Mortierellomycetes</taxon>
        <taxon>Mortierellales</taxon>
        <taxon>Mortierellaceae</taxon>
        <taxon>Linnemannia</taxon>
    </lineage>
</organism>
<dbReference type="OrthoDB" id="2441202at2759"/>
<reference evidence="2" key="1">
    <citation type="journal article" date="2020" name="Fungal Divers.">
        <title>Resolving the Mortierellaceae phylogeny through synthesis of multi-gene phylogenetics and phylogenomics.</title>
        <authorList>
            <person name="Vandepol N."/>
            <person name="Liber J."/>
            <person name="Desiro A."/>
            <person name="Na H."/>
            <person name="Kennedy M."/>
            <person name="Barry K."/>
            <person name="Grigoriev I.V."/>
            <person name="Miller A.N."/>
            <person name="O'Donnell K."/>
            <person name="Stajich J.E."/>
            <person name="Bonito G."/>
        </authorList>
    </citation>
    <scope>NUCLEOTIDE SEQUENCE</scope>
    <source>
        <strain evidence="2">NRRL 6426</strain>
    </source>
</reference>
<sequence>METKSQTEDSDKRNNKDNVRKKLKGRDGRKEKDKNDYDSDDAEDLQTIERSMQRCIEAAHSVIAIVRNFDDTLIKYHGGHHTFTLYLAGTILIMQLSTTEDPAVQSQIHEGLEVCFRFFSILRPYWKATDEKSKVLRDLLASHINKNKQEPDDNEEDEDDQDHEDGDDDEEGDNESGGGGAEDDEGEDYSANDDGVRMEEDRLKTYAFVVTKSGSECMFFAANVIVTKTAAATTALAFRIFAVRVSTTRI</sequence>
<accession>A0A9P5VFQ7</accession>
<dbReference type="AlphaFoldDB" id="A0A9P5VFQ7"/>
<evidence type="ECO:0000313" key="3">
    <source>
        <dbReference type="Proteomes" id="UP000748756"/>
    </source>
</evidence>
<comment type="caution">
    <text evidence="2">The sequence shown here is derived from an EMBL/GenBank/DDBJ whole genome shotgun (WGS) entry which is preliminary data.</text>
</comment>
<proteinExistence type="predicted"/>
<evidence type="ECO:0000313" key="2">
    <source>
        <dbReference type="EMBL" id="KAF9156849.1"/>
    </source>
</evidence>
<feature type="region of interest" description="Disordered" evidence="1">
    <location>
        <begin position="1"/>
        <end position="42"/>
    </location>
</feature>
<gene>
    <name evidence="2" type="ORF">BG015_000027</name>
</gene>